<dbReference type="InParanoid" id="A0A0C2W9Y7"/>
<dbReference type="PROSITE" id="PS00028">
    <property type="entry name" value="ZINC_FINGER_C2H2_1"/>
    <property type="match status" value="1"/>
</dbReference>
<keyword evidence="5" id="KW-1185">Reference proteome</keyword>
<proteinExistence type="predicted"/>
<dbReference type="Proteomes" id="UP000054549">
    <property type="component" value="Unassembled WGS sequence"/>
</dbReference>
<protein>
    <recommendedName>
        <fullName evidence="3">C2H2-type domain-containing protein</fullName>
    </recommendedName>
</protein>
<dbReference type="AlphaFoldDB" id="A0A0C2W9Y7"/>
<gene>
    <name evidence="4" type="ORF">M378DRAFT_15867</name>
</gene>
<dbReference type="InterPro" id="IPR013087">
    <property type="entry name" value="Znf_C2H2_type"/>
</dbReference>
<evidence type="ECO:0000313" key="4">
    <source>
        <dbReference type="EMBL" id="KIL58007.1"/>
    </source>
</evidence>
<dbReference type="PROSITE" id="PS50157">
    <property type="entry name" value="ZINC_FINGER_C2H2_2"/>
    <property type="match status" value="1"/>
</dbReference>
<dbReference type="Pfam" id="PF18759">
    <property type="entry name" value="Plavaka"/>
    <property type="match status" value="1"/>
</dbReference>
<keyword evidence="1" id="KW-0479">Metal-binding</keyword>
<name>A0A0C2W9Y7_AMAMK</name>
<evidence type="ECO:0000256" key="2">
    <source>
        <dbReference type="SAM" id="MobiDB-lite"/>
    </source>
</evidence>
<feature type="region of interest" description="Disordered" evidence="2">
    <location>
        <begin position="40"/>
        <end position="78"/>
    </location>
</feature>
<accession>A0A0C2W9Y7</accession>
<dbReference type="InterPro" id="IPR041078">
    <property type="entry name" value="Plavaka"/>
</dbReference>
<evidence type="ECO:0000259" key="3">
    <source>
        <dbReference type="PROSITE" id="PS50157"/>
    </source>
</evidence>
<dbReference type="OrthoDB" id="3199698at2759"/>
<dbReference type="HOGENOM" id="CLU_006344_1_0_1"/>
<dbReference type="GO" id="GO:0008270">
    <property type="term" value="F:zinc ion binding"/>
    <property type="evidence" value="ECO:0007669"/>
    <property type="project" value="UniProtKB-KW"/>
</dbReference>
<reference evidence="4 5" key="1">
    <citation type="submission" date="2014-04" db="EMBL/GenBank/DDBJ databases">
        <title>Evolutionary Origins and Diversification of the Mycorrhizal Mutualists.</title>
        <authorList>
            <consortium name="DOE Joint Genome Institute"/>
            <consortium name="Mycorrhizal Genomics Consortium"/>
            <person name="Kohler A."/>
            <person name="Kuo A."/>
            <person name="Nagy L.G."/>
            <person name="Floudas D."/>
            <person name="Copeland A."/>
            <person name="Barry K.W."/>
            <person name="Cichocki N."/>
            <person name="Veneault-Fourrey C."/>
            <person name="LaButti K."/>
            <person name="Lindquist E.A."/>
            <person name="Lipzen A."/>
            <person name="Lundell T."/>
            <person name="Morin E."/>
            <person name="Murat C."/>
            <person name="Riley R."/>
            <person name="Ohm R."/>
            <person name="Sun H."/>
            <person name="Tunlid A."/>
            <person name="Henrissat B."/>
            <person name="Grigoriev I.V."/>
            <person name="Hibbett D.S."/>
            <person name="Martin F."/>
        </authorList>
    </citation>
    <scope>NUCLEOTIDE SEQUENCE [LARGE SCALE GENOMIC DNA]</scope>
    <source>
        <strain evidence="4 5">Koide BX008</strain>
    </source>
</reference>
<keyword evidence="1" id="KW-0863">Zinc-finger</keyword>
<evidence type="ECO:0000256" key="1">
    <source>
        <dbReference type="PROSITE-ProRule" id="PRU00042"/>
    </source>
</evidence>
<sequence>MPRSLRPRNIPCSEPGCTRFFTNQGGLSNHRRDHIAKARLQPQHQVQQPEPDVPIAGDSDEDLYGPGPGSPGFFPSSPTSHTARVYNFGEEIRRHPLINGRPCNYNGEFLPNGTPPPPWDDRDPGDYSPFTSREAYEAADLLYRRNQMPEDQIDDLLQIWARTLTPDSNSLFLSARDLYSTLDAIDLGEICWQSFSISFQPTDEVLEATDAPWKSKAWDIWYRDPREVLKAQLSNRDFANEMDFASKIVVDREKRTRRYQDFMSGEWAWEQSDILACNDENHGSTFCPIILGSDKTTVSVATGHNVYYPLYMSNGLIHNNVRRAHRNGVSLIAFLATAKTDKEYDNSKEFRNFRRELFHGSLRHILQSLRPGMLKPEVLRYADGHYRRTIFGVGPYIADYPEQVLLCCTVQGWCPKCDTSTENLDGECGRRTHEHTEALMEALDQKTLWFDYGIIAGIMPFTADFPRANIHELIAPDILHQVIKGTFKDHLVTWVEEYISSSYPAAEARRILADIDRRIAVVPPFPGIRRFPEGRGFKQWTGSDSKALMKVYLQALMGRIPPGMVRTIAIFTEFCYIVRRHVLDDNDIDNLNELLAKFHKEREIFRAVGVRPDGFCLPRQHSLHHYSDLIMKFGAPNGLCSSITESKHIKAVKKPWRRSSRFNALSQMLLTNQRLDKLAAITVEFRASGMLDNSIWVGHIDPPAANQPQNDADEDEDGEAIDDRNVIAETKLAVDPSMHNPVFCTNVQLLKFEYLVPNIPRDVEGVSAWLGIPCLSNLISQFLTRQERARESETDLEYHVDAPRPITNLTQYTGKITVYPSAASTFFAPSDKSGLGGMFRERIHAVPVWRNGSARYDCVFVEHEPDLPGFRGLHVGQVYAFFKIKHNREKYPCAVVNWFSTIGDAPCPITGMWKVRRDVDENGERILDVIHIDTILRSAHLIGIAGDSFIPHELEHTDSLNAFKSFYVNKFIDYHAHEIAF</sequence>
<keyword evidence="1" id="KW-0862">Zinc</keyword>
<dbReference type="EMBL" id="KN818350">
    <property type="protein sequence ID" value="KIL58007.1"/>
    <property type="molecule type" value="Genomic_DNA"/>
</dbReference>
<organism evidence="4 5">
    <name type="scientific">Amanita muscaria (strain Koide BX008)</name>
    <dbReference type="NCBI Taxonomy" id="946122"/>
    <lineage>
        <taxon>Eukaryota</taxon>
        <taxon>Fungi</taxon>
        <taxon>Dikarya</taxon>
        <taxon>Basidiomycota</taxon>
        <taxon>Agaricomycotina</taxon>
        <taxon>Agaricomycetes</taxon>
        <taxon>Agaricomycetidae</taxon>
        <taxon>Agaricales</taxon>
        <taxon>Pluteineae</taxon>
        <taxon>Amanitaceae</taxon>
        <taxon>Amanita</taxon>
    </lineage>
</organism>
<evidence type="ECO:0000313" key="5">
    <source>
        <dbReference type="Proteomes" id="UP000054549"/>
    </source>
</evidence>
<feature type="domain" description="C2H2-type" evidence="3">
    <location>
        <begin position="10"/>
        <end position="39"/>
    </location>
</feature>